<organism evidence="1 2">
    <name type="scientific">Flavobacterium frigidimaris</name>
    <dbReference type="NCBI Taxonomy" id="262320"/>
    <lineage>
        <taxon>Bacteria</taxon>
        <taxon>Pseudomonadati</taxon>
        <taxon>Bacteroidota</taxon>
        <taxon>Flavobacteriia</taxon>
        <taxon>Flavobacteriales</taxon>
        <taxon>Flavobacteriaceae</taxon>
        <taxon>Flavobacterium</taxon>
    </lineage>
</organism>
<evidence type="ECO:0000313" key="2">
    <source>
        <dbReference type="Proteomes" id="UP000198382"/>
    </source>
</evidence>
<name>A0ABX4BRI9_FLAFR</name>
<gene>
    <name evidence="1" type="ORF">B0A65_11145</name>
</gene>
<evidence type="ECO:0000313" key="1">
    <source>
        <dbReference type="EMBL" id="OXA79097.1"/>
    </source>
</evidence>
<dbReference type="PANTHER" id="PTHR12558:SF13">
    <property type="entry name" value="CELL DIVISION CYCLE PROTEIN 27 HOMOLOG"/>
    <property type="match status" value="1"/>
</dbReference>
<protein>
    <recommendedName>
        <fullName evidence="3">TolB amino-terminal domain-containing protein</fullName>
    </recommendedName>
</protein>
<reference evidence="1 2" key="1">
    <citation type="submission" date="2016-11" db="EMBL/GenBank/DDBJ databases">
        <title>Whole genomes of Flavobacteriaceae.</title>
        <authorList>
            <person name="Stine C."/>
            <person name="Li C."/>
            <person name="Tadesse D."/>
        </authorList>
    </citation>
    <scope>NUCLEOTIDE SEQUENCE [LARGE SCALE GENOMIC DNA]</scope>
    <source>
        <strain evidence="1 2">DSM 15937</strain>
    </source>
</reference>
<dbReference type="Proteomes" id="UP000198382">
    <property type="component" value="Unassembled WGS sequence"/>
</dbReference>
<dbReference type="RefSeq" id="WP_074658889.1">
    <property type="nucleotide sequence ID" value="NZ_MUGV01000018.1"/>
</dbReference>
<dbReference type="EMBL" id="MUGV01000018">
    <property type="protein sequence ID" value="OXA79097.1"/>
    <property type="molecule type" value="Genomic_DNA"/>
</dbReference>
<dbReference type="Gene3D" id="3.40.50.10070">
    <property type="entry name" value="TolB, N-terminal domain"/>
    <property type="match status" value="1"/>
</dbReference>
<comment type="caution">
    <text evidence="1">The sequence shown here is derived from an EMBL/GenBank/DDBJ whole genome shotgun (WGS) entry which is preliminary data.</text>
</comment>
<dbReference type="InterPro" id="IPR011990">
    <property type="entry name" value="TPR-like_helical_dom_sf"/>
</dbReference>
<dbReference type="Gene3D" id="1.25.40.10">
    <property type="entry name" value="Tetratricopeptide repeat domain"/>
    <property type="match status" value="1"/>
</dbReference>
<keyword evidence="2" id="KW-1185">Reference proteome</keyword>
<proteinExistence type="predicted"/>
<accession>A0ABX4BRI9</accession>
<sequence length="529" mass="60520">MENVKKNTHEEIFTELESVLTFTSLKSSPILSKFLRYIVEETLNENQHFIKEYSIAINVLNRSANFNSNDDAVVRIHAGRLRRILNEYYLTTGQNNSLIIDIPKGCYIPRFIRKDDNRNEGMRPIVPRHDDTNPIIAIFPFKSITTDQNLDLFSLMLCEELSAQLSLFDDISVVGNFSSEMISKINQNIMEAAKSLGADFIITGNILCIDRTLQIRVNLLNSKTGEFAMTKSFDHIDIKDIHHIQNEITHSIVSEIGGYYGIIFKEIIKTSPSRITDNFSIWKGIYGYYKYQCDCTFENYWSAFRNLAEATKLHPNHATTWAMLGEFHLYGVAFAIDNDENTIEEAHRCVMKSLKIDPHCQHAWHTLTAINLFKKEPETCLYSAEQCIKINPNASGRVCGVGCMLVFAGYFDKGYSIMKNAIEKNPYSPWWINIGFCCYYLSKKEYKNAFLWAEKMDSEETFMDPLLKCATLSLINEDVKAKKYLSKLLALMPDSPNKIRQLLSGLILSEDLVTEIVAAIERIGLVQNN</sequence>
<dbReference type="PANTHER" id="PTHR12558">
    <property type="entry name" value="CELL DIVISION CYCLE 16,23,27"/>
    <property type="match status" value="1"/>
</dbReference>
<dbReference type="SUPFAM" id="SSF48452">
    <property type="entry name" value="TPR-like"/>
    <property type="match status" value="1"/>
</dbReference>
<evidence type="ECO:0008006" key="3">
    <source>
        <dbReference type="Google" id="ProtNLM"/>
    </source>
</evidence>